<dbReference type="Gene3D" id="3.90.79.10">
    <property type="entry name" value="Nucleoside Triphosphate Pyrophosphohydrolase"/>
    <property type="match status" value="1"/>
</dbReference>
<dbReference type="InterPro" id="IPR015797">
    <property type="entry name" value="NUDIX_hydrolase-like_dom_sf"/>
</dbReference>
<feature type="region of interest" description="Disordered" evidence="1">
    <location>
        <begin position="156"/>
        <end position="176"/>
    </location>
</feature>
<sequence length="302" mass="32479">MNTPRRWACLEQAMDHDPATRVAWWVSAPGQARAWAGSIARHHREAVCDLDPAGWRRGENGDLHLTWPAEERDARLAALNHALRQAGLILGWRNETYPVWPLQAPAEACVHGGSARPLARIERAAARFWGSLTLGAHCNGWVADALGRPTQLWIGRRSPDKATDPGRLDNLVGGGVPDGQTPFETLQREGWEEAGLSPGQMAPAQPGGVMALCHDLPEGLQREVLYAYDLQLPAAVMPANQDGEVAAFTCLDVHAALDAAAHGEMTVDAALVTLDFGLRHGLLGSEAAPLEARRRALGVLAG</sequence>
<dbReference type="EMBL" id="AP025730">
    <property type="protein sequence ID" value="BDI04167.1"/>
    <property type="molecule type" value="Genomic_DNA"/>
</dbReference>
<proteinExistence type="predicted"/>
<evidence type="ECO:0000259" key="2">
    <source>
        <dbReference type="PROSITE" id="PS51462"/>
    </source>
</evidence>
<dbReference type="SUPFAM" id="SSF55811">
    <property type="entry name" value="Nudix"/>
    <property type="match status" value="1"/>
</dbReference>
<dbReference type="CDD" id="cd03676">
    <property type="entry name" value="NUDIX_Tnr3_like"/>
    <property type="match status" value="1"/>
</dbReference>
<dbReference type="InterPro" id="IPR000086">
    <property type="entry name" value="NUDIX_hydrolase_dom"/>
</dbReference>
<organism evidence="3 4">
    <name type="scientific">Sphaerotilus microaerophilus</name>
    <dbReference type="NCBI Taxonomy" id="2914710"/>
    <lineage>
        <taxon>Bacteria</taxon>
        <taxon>Pseudomonadati</taxon>
        <taxon>Pseudomonadota</taxon>
        <taxon>Betaproteobacteria</taxon>
        <taxon>Burkholderiales</taxon>
        <taxon>Sphaerotilaceae</taxon>
        <taxon>Sphaerotilus</taxon>
    </lineage>
</organism>
<name>A0ABN6PKT7_9BURK</name>
<feature type="compositionally biased region" description="Basic and acidic residues" evidence="1">
    <location>
        <begin position="157"/>
        <end position="167"/>
    </location>
</feature>
<accession>A0ABN6PKT7</accession>
<dbReference type="Proteomes" id="UP001057498">
    <property type="component" value="Chromosome"/>
</dbReference>
<dbReference type="Pfam" id="PF00293">
    <property type="entry name" value="NUDIX"/>
    <property type="match status" value="1"/>
</dbReference>
<dbReference type="PROSITE" id="PS51462">
    <property type="entry name" value="NUDIX"/>
    <property type="match status" value="1"/>
</dbReference>
<protein>
    <submittedName>
        <fullName evidence="3">NUDIX hydrolase</fullName>
    </submittedName>
</protein>
<evidence type="ECO:0000256" key="1">
    <source>
        <dbReference type="SAM" id="MobiDB-lite"/>
    </source>
</evidence>
<keyword evidence="4" id="KW-1185">Reference proteome</keyword>
<dbReference type="GO" id="GO:0016787">
    <property type="term" value="F:hydrolase activity"/>
    <property type="evidence" value="ECO:0007669"/>
    <property type="project" value="UniProtKB-KW"/>
</dbReference>
<evidence type="ECO:0000313" key="3">
    <source>
        <dbReference type="EMBL" id="BDI04167.1"/>
    </source>
</evidence>
<feature type="domain" description="Nudix hydrolase" evidence="2">
    <location>
        <begin position="133"/>
        <end position="273"/>
    </location>
</feature>
<dbReference type="RefSeq" id="WP_251972311.1">
    <property type="nucleotide sequence ID" value="NZ_AP025730.1"/>
</dbReference>
<evidence type="ECO:0000313" key="4">
    <source>
        <dbReference type="Proteomes" id="UP001057498"/>
    </source>
</evidence>
<keyword evidence="3" id="KW-0378">Hydrolase</keyword>
<reference evidence="3" key="1">
    <citation type="submission" date="2022-04" db="EMBL/GenBank/DDBJ databases">
        <title>Whole genome sequence of Sphaerotilus sp. FB-5.</title>
        <authorList>
            <person name="Takeda M."/>
            <person name="Narihara S."/>
            <person name="Akimoto M."/>
            <person name="Akimoto R."/>
            <person name="Nishiyashiki S."/>
            <person name="Murakami T."/>
        </authorList>
    </citation>
    <scope>NUCLEOTIDE SEQUENCE</scope>
    <source>
        <strain evidence="3">FB-5</strain>
    </source>
</reference>
<gene>
    <name evidence="3" type="ORF">CATMQ487_11370</name>
</gene>